<keyword evidence="2" id="KW-0812">Transmembrane</keyword>
<sequence>MEQPEEVVDAPDAPRPPGSAQAGAGPERAAADGSGSVSGGRRRGRTAALIGVAAALGLVAGTCAGYLFQAEREPTELPSLSQPVLPQAKGEGPEPLTAAQDRRVKTDGDLRKLLLKKPRGAKDAEYLMGDDGWLDLDGYAEFYEHPDHAFGELISDEFRRAAVTGWELGSTTVVEIRLIQFRQEEGLGAAANSEGNQYWTEDEDDTDSWGIPGTENGRAYVHNRPETTPGYLPEYTAKALAWRGDIAMEIWITDTRPIPKKKIMDLAERQMERL</sequence>
<evidence type="ECO:0000313" key="3">
    <source>
        <dbReference type="EMBL" id="MFC5636168.1"/>
    </source>
</evidence>
<feature type="compositionally biased region" description="Low complexity" evidence="1">
    <location>
        <begin position="20"/>
        <end position="35"/>
    </location>
</feature>
<dbReference type="EMBL" id="JBHSNY010000007">
    <property type="protein sequence ID" value="MFC5636168.1"/>
    <property type="molecule type" value="Genomic_DNA"/>
</dbReference>
<gene>
    <name evidence="3" type="ORF">ACFPZJ_20660</name>
</gene>
<keyword evidence="2" id="KW-1133">Transmembrane helix</keyword>
<proteinExistence type="predicted"/>
<evidence type="ECO:0000256" key="2">
    <source>
        <dbReference type="SAM" id="Phobius"/>
    </source>
</evidence>
<feature type="region of interest" description="Disordered" evidence="1">
    <location>
        <begin position="1"/>
        <end position="42"/>
    </location>
</feature>
<name>A0ABW0USL4_9ACTN</name>
<dbReference type="RefSeq" id="WP_381023632.1">
    <property type="nucleotide sequence ID" value="NZ_JBHSNY010000007.1"/>
</dbReference>
<accession>A0ABW0USL4</accession>
<feature type="region of interest" description="Disordered" evidence="1">
    <location>
        <begin position="77"/>
        <end position="99"/>
    </location>
</feature>
<evidence type="ECO:0000256" key="1">
    <source>
        <dbReference type="SAM" id="MobiDB-lite"/>
    </source>
</evidence>
<evidence type="ECO:0000313" key="4">
    <source>
        <dbReference type="Proteomes" id="UP001596154"/>
    </source>
</evidence>
<comment type="caution">
    <text evidence="3">The sequence shown here is derived from an EMBL/GenBank/DDBJ whole genome shotgun (WGS) entry which is preliminary data.</text>
</comment>
<keyword evidence="2" id="KW-0472">Membrane</keyword>
<keyword evidence="4" id="KW-1185">Reference proteome</keyword>
<protein>
    <submittedName>
        <fullName evidence="3">Uncharacterized protein</fullName>
    </submittedName>
</protein>
<organism evidence="3 4">
    <name type="scientific">Streptomyces bullii</name>
    <dbReference type="NCBI Taxonomy" id="349910"/>
    <lineage>
        <taxon>Bacteria</taxon>
        <taxon>Bacillati</taxon>
        <taxon>Actinomycetota</taxon>
        <taxon>Actinomycetes</taxon>
        <taxon>Kitasatosporales</taxon>
        <taxon>Streptomycetaceae</taxon>
        <taxon>Streptomyces</taxon>
    </lineage>
</organism>
<reference evidence="4" key="1">
    <citation type="journal article" date="2019" name="Int. J. Syst. Evol. Microbiol.">
        <title>The Global Catalogue of Microorganisms (GCM) 10K type strain sequencing project: providing services to taxonomists for standard genome sequencing and annotation.</title>
        <authorList>
            <consortium name="The Broad Institute Genomics Platform"/>
            <consortium name="The Broad Institute Genome Sequencing Center for Infectious Disease"/>
            <person name="Wu L."/>
            <person name="Ma J."/>
        </authorList>
    </citation>
    <scope>NUCLEOTIDE SEQUENCE [LARGE SCALE GENOMIC DNA]</scope>
    <source>
        <strain evidence="4">CGMCC 4.7248</strain>
    </source>
</reference>
<dbReference type="Proteomes" id="UP001596154">
    <property type="component" value="Unassembled WGS sequence"/>
</dbReference>
<feature type="transmembrane region" description="Helical" evidence="2">
    <location>
        <begin position="47"/>
        <end position="68"/>
    </location>
</feature>